<dbReference type="InterPro" id="IPR003184">
    <property type="entry name" value="Orthopox_35kDa"/>
</dbReference>
<proteinExistence type="predicted"/>
<protein>
    <submittedName>
        <fullName evidence="2">Putative chemokine-binding protein-like protein</fullName>
    </submittedName>
</protein>
<evidence type="ECO:0000313" key="2">
    <source>
        <dbReference type="EMBL" id="ASF89977.1"/>
    </source>
</evidence>
<dbReference type="OrthoDB" id="18432at10239"/>
<accession>A0A1Z4CGD7</accession>
<sequence length="295" mass="32072">MALKRYSLLILSLALSSVISAPVDGNSNLKSWFCKDHREDVFPVFSLMMRIKRTANSPPTGMCMLDIESTSAEVEYEDEVTSELTTSTLQDSTASFEASGINGTITVTGDILVPINFISVGFNPSSEYVYVNASSWDPWLFTSLSNLAESNNKGLEQLLAEEIVAINLGCDHQVFPTPSPVTPLPLTTAAAAAPAPALPAVESSEDDDSTPSPLDLTSNRKNKPDDMDFSLLVDPRCIEDVQVHIEIKDACIEHKEETPLKIVGMHGSNVEENMQKMDSSNRLCTMLAELPGDSQ</sequence>
<feature type="region of interest" description="Disordered" evidence="1">
    <location>
        <begin position="195"/>
        <end position="227"/>
    </location>
</feature>
<gene>
    <name evidence="2" type="ORF">SePPVgORF101</name>
</gene>
<evidence type="ECO:0000313" key="3">
    <source>
        <dbReference type="Proteomes" id="UP000202998"/>
    </source>
</evidence>
<keyword evidence="3" id="KW-1185">Reference proteome</keyword>
<dbReference type="Proteomes" id="UP000202998">
    <property type="component" value="Segment"/>
</dbReference>
<dbReference type="EMBL" id="KY382358">
    <property type="protein sequence ID" value="ASF89977.1"/>
    <property type="molecule type" value="Genomic_DNA"/>
</dbReference>
<dbReference type="SUPFAM" id="SSF49889">
    <property type="entry name" value="Soluble secreted chemokine inhibitor, VCCI"/>
    <property type="match status" value="1"/>
</dbReference>
<reference evidence="2 3" key="1">
    <citation type="journal article" date="2017" name="Sci. Rep.">
        <title>Recovery of the first full-length genome sequence of a parapoxvirus directly from a clinical sample.</title>
        <authorList>
            <person name="Gunther T."/>
            <person name="Haas L."/>
            <person name="Alawi M."/>
            <person name="Wohlsein P."/>
            <person name="Marks J."/>
            <person name="Grundhoff A."/>
            <person name="Becher P."/>
            <person name="Fischer N."/>
        </authorList>
    </citation>
    <scope>NUCLEOTIDE SEQUENCE [LARGE SCALE GENOMIC DNA]</scope>
    <source>
        <strain evidence="2">AFK76s1</strain>
    </source>
</reference>
<evidence type="ECO:0000256" key="1">
    <source>
        <dbReference type="SAM" id="MobiDB-lite"/>
    </source>
</evidence>
<name>A0A1Z4CGD7_9POXV</name>
<organism evidence="2 3">
    <name type="scientific">Seal parapoxvirus</name>
    <dbReference type="NCBI Taxonomy" id="187984"/>
    <lineage>
        <taxon>Viruses</taxon>
        <taxon>Varidnaviria</taxon>
        <taxon>Bamfordvirae</taxon>
        <taxon>Nucleocytoviricota</taxon>
        <taxon>Pokkesviricetes</taxon>
        <taxon>Chitovirales</taxon>
        <taxon>Poxviridae</taxon>
        <taxon>Chordopoxvirinae</taxon>
        <taxon>Parapoxvirus</taxon>
        <taxon>Parapoxvirus sealpox</taxon>
        <taxon>Grey sealpox virus</taxon>
    </lineage>
</organism>
<dbReference type="InterPro" id="IPR036540">
    <property type="entry name" value="Pox_vCCI-like_sf"/>
</dbReference>
<dbReference type="Gene3D" id="2.60.240.10">
    <property type="entry name" value="Major secreted virus protein"/>
    <property type="match status" value="1"/>
</dbReference>
<dbReference type="Pfam" id="PF02250">
    <property type="entry name" value="Orthopox_35kD"/>
    <property type="match status" value="1"/>
</dbReference>